<comment type="caution">
    <text evidence="2">The sequence shown here is derived from an EMBL/GenBank/DDBJ whole genome shotgun (WGS) entry which is preliminary data.</text>
</comment>
<evidence type="ECO:0000313" key="3">
    <source>
        <dbReference type="Proteomes" id="UP000215914"/>
    </source>
</evidence>
<proteinExistence type="predicted"/>
<sequence length="81" mass="9452">MTSLTNVFQSIGKLCTKLMDRKITTCRTRVVIPMEPVDFFMTPGTQTSEVLFCIYFILVLFLVFFMVFVTLQLFRPQICKI</sequence>
<evidence type="ECO:0000313" key="2">
    <source>
        <dbReference type="EMBL" id="KAF5793754.1"/>
    </source>
</evidence>
<name>A0A9K3ICP0_HELAN</name>
<dbReference type="Gramene" id="mRNA:HanXRQr2_Chr08g0320001">
    <property type="protein sequence ID" value="CDS:HanXRQr2_Chr08g0320001.1"/>
    <property type="gene ID" value="HanXRQr2_Chr08g0320001"/>
</dbReference>
<dbReference type="EMBL" id="MNCJ02000323">
    <property type="protein sequence ID" value="KAF5793754.1"/>
    <property type="molecule type" value="Genomic_DNA"/>
</dbReference>
<reference evidence="2" key="2">
    <citation type="submission" date="2020-06" db="EMBL/GenBank/DDBJ databases">
        <title>Helianthus annuus Genome sequencing and assembly Release 2.</title>
        <authorList>
            <person name="Gouzy J."/>
            <person name="Langlade N."/>
            <person name="Munos S."/>
        </authorList>
    </citation>
    <scope>NUCLEOTIDE SEQUENCE</scope>
    <source>
        <tissue evidence="2">Leaves</tissue>
    </source>
</reference>
<keyword evidence="3" id="KW-1185">Reference proteome</keyword>
<keyword evidence="1" id="KW-0812">Transmembrane</keyword>
<keyword evidence="1" id="KW-1133">Transmembrane helix</keyword>
<evidence type="ECO:0000256" key="1">
    <source>
        <dbReference type="SAM" id="Phobius"/>
    </source>
</evidence>
<accession>A0A9K3ICP0</accession>
<feature type="transmembrane region" description="Helical" evidence="1">
    <location>
        <begin position="49"/>
        <end position="74"/>
    </location>
</feature>
<keyword evidence="1" id="KW-0472">Membrane</keyword>
<protein>
    <submittedName>
        <fullName evidence="2">Uncharacterized protein</fullName>
    </submittedName>
</protein>
<dbReference type="Proteomes" id="UP000215914">
    <property type="component" value="Unassembled WGS sequence"/>
</dbReference>
<organism evidence="2 3">
    <name type="scientific">Helianthus annuus</name>
    <name type="common">Common sunflower</name>
    <dbReference type="NCBI Taxonomy" id="4232"/>
    <lineage>
        <taxon>Eukaryota</taxon>
        <taxon>Viridiplantae</taxon>
        <taxon>Streptophyta</taxon>
        <taxon>Embryophyta</taxon>
        <taxon>Tracheophyta</taxon>
        <taxon>Spermatophyta</taxon>
        <taxon>Magnoliopsida</taxon>
        <taxon>eudicotyledons</taxon>
        <taxon>Gunneridae</taxon>
        <taxon>Pentapetalae</taxon>
        <taxon>asterids</taxon>
        <taxon>campanulids</taxon>
        <taxon>Asterales</taxon>
        <taxon>Asteraceae</taxon>
        <taxon>Asteroideae</taxon>
        <taxon>Heliantheae alliance</taxon>
        <taxon>Heliantheae</taxon>
        <taxon>Helianthus</taxon>
    </lineage>
</organism>
<gene>
    <name evidence="2" type="ORF">HanXRQr2_Chr08g0320001</name>
</gene>
<reference evidence="2" key="1">
    <citation type="journal article" date="2017" name="Nature">
        <title>The sunflower genome provides insights into oil metabolism, flowering and Asterid evolution.</title>
        <authorList>
            <person name="Badouin H."/>
            <person name="Gouzy J."/>
            <person name="Grassa C.J."/>
            <person name="Murat F."/>
            <person name="Staton S.E."/>
            <person name="Cottret L."/>
            <person name="Lelandais-Briere C."/>
            <person name="Owens G.L."/>
            <person name="Carrere S."/>
            <person name="Mayjonade B."/>
            <person name="Legrand L."/>
            <person name="Gill N."/>
            <person name="Kane N.C."/>
            <person name="Bowers J.E."/>
            <person name="Hubner S."/>
            <person name="Bellec A."/>
            <person name="Berard A."/>
            <person name="Berges H."/>
            <person name="Blanchet N."/>
            <person name="Boniface M.C."/>
            <person name="Brunel D."/>
            <person name="Catrice O."/>
            <person name="Chaidir N."/>
            <person name="Claudel C."/>
            <person name="Donnadieu C."/>
            <person name="Faraut T."/>
            <person name="Fievet G."/>
            <person name="Helmstetter N."/>
            <person name="King M."/>
            <person name="Knapp S.J."/>
            <person name="Lai Z."/>
            <person name="Le Paslier M.C."/>
            <person name="Lippi Y."/>
            <person name="Lorenzon L."/>
            <person name="Mandel J.R."/>
            <person name="Marage G."/>
            <person name="Marchand G."/>
            <person name="Marquand E."/>
            <person name="Bret-Mestries E."/>
            <person name="Morien E."/>
            <person name="Nambeesan S."/>
            <person name="Nguyen T."/>
            <person name="Pegot-Espagnet P."/>
            <person name="Pouilly N."/>
            <person name="Raftis F."/>
            <person name="Sallet E."/>
            <person name="Schiex T."/>
            <person name="Thomas J."/>
            <person name="Vandecasteele C."/>
            <person name="Vares D."/>
            <person name="Vear F."/>
            <person name="Vautrin S."/>
            <person name="Crespi M."/>
            <person name="Mangin B."/>
            <person name="Burke J.M."/>
            <person name="Salse J."/>
            <person name="Munos S."/>
            <person name="Vincourt P."/>
            <person name="Rieseberg L.H."/>
            <person name="Langlade N.B."/>
        </authorList>
    </citation>
    <scope>NUCLEOTIDE SEQUENCE</scope>
    <source>
        <tissue evidence="2">Leaves</tissue>
    </source>
</reference>
<dbReference type="AlphaFoldDB" id="A0A9K3ICP0"/>